<evidence type="ECO:0000256" key="2">
    <source>
        <dbReference type="ARBA" id="ARBA00008163"/>
    </source>
</evidence>
<evidence type="ECO:0000256" key="4">
    <source>
        <dbReference type="ARBA" id="ARBA00022692"/>
    </source>
</evidence>
<feature type="chain" id="PRO_5013097238" evidence="8">
    <location>
        <begin position="29"/>
        <end position="463"/>
    </location>
</feature>
<dbReference type="RefSeq" id="WP_096365595.1">
    <property type="nucleotide sequence ID" value="NZ_AP018052.1"/>
</dbReference>
<dbReference type="OrthoDB" id="19849at2"/>
<dbReference type="GO" id="GO:0009279">
    <property type="term" value="C:cell outer membrane"/>
    <property type="evidence" value="ECO:0007669"/>
    <property type="project" value="UniProtKB-SubCell"/>
</dbReference>
<dbReference type="GO" id="GO:0015483">
    <property type="term" value="F:long-chain fatty acid transporting porin activity"/>
    <property type="evidence" value="ECO:0007669"/>
    <property type="project" value="TreeGrafter"/>
</dbReference>
<dbReference type="SUPFAM" id="SSF56935">
    <property type="entry name" value="Porins"/>
    <property type="match status" value="1"/>
</dbReference>
<sequence>MNRIARKPSATPLIGAILMTGAWSSAQAAGFALIEQSASGLGNAYAGAGASAEDASTVFFNPAGLTRLEGRQLVVAGHIVRPSTEFSGTATDPLGNPVATGGDGGDAGGAALVPNLYYAMPLREDLVFGVGINAPFGLATEYDDDWVGRYHGIKSEVTTININPSLAWQATPKLSLGAGVSAQYIEAELTQAIDQGSSCYGGVIQASLAGGASQAAALAAAQATCDPLGLTPQGADALAEVKGDDWSFGFNLGLLYEVQPGTRIGLAYRSKVEQDLQGDASFNNAHPFFTGQDLFVPTDVNAGVDLPESVSLSLSHELNDRWTLLADYTWTRWERFEELRIEFDSSQPDSVTPENWSNSDRYSLGVNYRHSSSLTLRAGVAFDEEPIPDAQTRTPRIPGNDRRWLAVGASYSPSRTMRVDVGYAHLFVKDTDIDHTSSTAGTITGEYDSSVDILSAQLVWNFQ</sequence>
<comment type="subcellular location">
    <subcellularLocation>
        <location evidence="1">Cell outer membrane</location>
        <topology evidence="1">Multi-pass membrane protein</topology>
    </subcellularLocation>
</comment>
<keyword evidence="4" id="KW-0812">Transmembrane</keyword>
<keyword evidence="3" id="KW-1134">Transmembrane beta strand</keyword>
<keyword evidence="6" id="KW-0472">Membrane</keyword>
<comment type="similarity">
    <text evidence="2">Belongs to the OmpP1/FadL family.</text>
</comment>
<evidence type="ECO:0000256" key="8">
    <source>
        <dbReference type="SAM" id="SignalP"/>
    </source>
</evidence>
<dbReference type="Proteomes" id="UP000218765">
    <property type="component" value="Chromosome"/>
</dbReference>
<dbReference type="PANTHER" id="PTHR35093">
    <property type="entry name" value="OUTER MEMBRANE PROTEIN NMB0088-RELATED"/>
    <property type="match status" value="1"/>
</dbReference>
<feature type="signal peptide" evidence="8">
    <location>
        <begin position="1"/>
        <end position="28"/>
    </location>
</feature>
<accession>A0A1Z4VPY0</accession>
<dbReference type="AlphaFoldDB" id="A0A1Z4VPY0"/>
<proteinExistence type="inferred from homology"/>
<dbReference type="PANTHER" id="PTHR35093:SF3">
    <property type="entry name" value="LONG-CHAIN FATTY ACID TRANSPORT PROTEIN"/>
    <property type="match status" value="1"/>
</dbReference>
<evidence type="ECO:0000313" key="10">
    <source>
        <dbReference type="Proteomes" id="UP000218765"/>
    </source>
</evidence>
<protein>
    <submittedName>
        <fullName evidence="9">Long-chain fatty acid transporter</fullName>
    </submittedName>
</protein>
<gene>
    <name evidence="9" type="ORF">FOKN1_1156</name>
</gene>
<dbReference type="KEGG" id="ttc:FOKN1_1156"/>
<dbReference type="EMBL" id="AP018052">
    <property type="protein sequence ID" value="BAZ93555.1"/>
    <property type="molecule type" value="Genomic_DNA"/>
</dbReference>
<keyword evidence="7" id="KW-0998">Cell outer membrane</keyword>
<evidence type="ECO:0000256" key="1">
    <source>
        <dbReference type="ARBA" id="ARBA00004571"/>
    </source>
</evidence>
<reference evidence="9 10" key="1">
    <citation type="submission" date="2017-05" db="EMBL/GenBank/DDBJ databases">
        <title>Thiocyanate degradation by Thiohalobacter thiocyanaticus FOKN1.</title>
        <authorList>
            <person name="Oshiki M."/>
            <person name="Fukushima T."/>
            <person name="Kawano S."/>
            <person name="Nakagawa J."/>
        </authorList>
    </citation>
    <scope>NUCLEOTIDE SEQUENCE [LARGE SCALE GENOMIC DNA]</scope>
    <source>
        <strain evidence="9 10">FOKN1</strain>
    </source>
</reference>
<dbReference type="Pfam" id="PF03349">
    <property type="entry name" value="Toluene_X"/>
    <property type="match status" value="1"/>
</dbReference>
<organism evidence="9 10">
    <name type="scientific">Thiohalobacter thiocyanaticus</name>
    <dbReference type="NCBI Taxonomy" id="585455"/>
    <lineage>
        <taxon>Bacteria</taxon>
        <taxon>Pseudomonadati</taxon>
        <taxon>Pseudomonadota</taxon>
        <taxon>Gammaproteobacteria</taxon>
        <taxon>Thiohalobacterales</taxon>
        <taxon>Thiohalobacteraceae</taxon>
        <taxon>Thiohalobacter</taxon>
    </lineage>
</organism>
<name>A0A1Z4VPY0_9GAMM</name>
<evidence type="ECO:0000256" key="3">
    <source>
        <dbReference type="ARBA" id="ARBA00022452"/>
    </source>
</evidence>
<keyword evidence="10" id="KW-1185">Reference proteome</keyword>
<keyword evidence="5 8" id="KW-0732">Signal</keyword>
<dbReference type="InterPro" id="IPR005017">
    <property type="entry name" value="OMPP1/FadL/TodX"/>
</dbReference>
<evidence type="ECO:0000256" key="6">
    <source>
        <dbReference type="ARBA" id="ARBA00023136"/>
    </source>
</evidence>
<dbReference type="Gene3D" id="2.40.160.60">
    <property type="entry name" value="Outer membrane protein transport protein (OMPP1/FadL/TodX)"/>
    <property type="match status" value="1"/>
</dbReference>
<evidence type="ECO:0000256" key="7">
    <source>
        <dbReference type="ARBA" id="ARBA00023237"/>
    </source>
</evidence>
<evidence type="ECO:0000313" key="9">
    <source>
        <dbReference type="EMBL" id="BAZ93555.1"/>
    </source>
</evidence>
<evidence type="ECO:0000256" key="5">
    <source>
        <dbReference type="ARBA" id="ARBA00022729"/>
    </source>
</evidence>